<dbReference type="Proteomes" id="UP000218231">
    <property type="component" value="Unassembled WGS sequence"/>
</dbReference>
<dbReference type="AlphaFoldDB" id="A0A2A2K4Q4"/>
<comment type="caution">
    <text evidence="2">The sequence shown here is derived from an EMBL/GenBank/DDBJ whole genome shotgun (WGS) entry which is preliminary data.</text>
</comment>
<name>A0A2A2K4Q4_9BILA</name>
<feature type="compositionally biased region" description="Basic and acidic residues" evidence="1">
    <location>
        <begin position="405"/>
        <end position="427"/>
    </location>
</feature>
<gene>
    <name evidence="2" type="ORF">WR25_22390</name>
</gene>
<evidence type="ECO:0000313" key="2">
    <source>
        <dbReference type="EMBL" id="PAV68870.1"/>
    </source>
</evidence>
<organism evidence="2 3">
    <name type="scientific">Diploscapter pachys</name>
    <dbReference type="NCBI Taxonomy" id="2018661"/>
    <lineage>
        <taxon>Eukaryota</taxon>
        <taxon>Metazoa</taxon>
        <taxon>Ecdysozoa</taxon>
        <taxon>Nematoda</taxon>
        <taxon>Chromadorea</taxon>
        <taxon>Rhabditida</taxon>
        <taxon>Rhabditina</taxon>
        <taxon>Rhabditomorpha</taxon>
        <taxon>Rhabditoidea</taxon>
        <taxon>Rhabditidae</taxon>
        <taxon>Diploscapter</taxon>
    </lineage>
</organism>
<dbReference type="EMBL" id="LIAE01009666">
    <property type="protein sequence ID" value="PAV68870.1"/>
    <property type="molecule type" value="Genomic_DNA"/>
</dbReference>
<accession>A0A2A2K4Q4</accession>
<proteinExistence type="predicted"/>
<reference evidence="2 3" key="1">
    <citation type="journal article" date="2017" name="Curr. Biol.">
        <title>Genome architecture and evolution of a unichromosomal asexual nematode.</title>
        <authorList>
            <person name="Fradin H."/>
            <person name="Zegar C."/>
            <person name="Gutwein M."/>
            <person name="Lucas J."/>
            <person name="Kovtun M."/>
            <person name="Corcoran D."/>
            <person name="Baugh L.R."/>
            <person name="Kiontke K."/>
            <person name="Gunsalus K."/>
            <person name="Fitch D.H."/>
            <person name="Piano F."/>
        </authorList>
    </citation>
    <scope>NUCLEOTIDE SEQUENCE [LARGE SCALE GENOMIC DNA]</scope>
    <source>
        <strain evidence="2">PF1309</strain>
    </source>
</reference>
<feature type="region of interest" description="Disordered" evidence="1">
    <location>
        <begin position="397"/>
        <end position="444"/>
    </location>
</feature>
<evidence type="ECO:0000256" key="1">
    <source>
        <dbReference type="SAM" id="MobiDB-lite"/>
    </source>
</evidence>
<protein>
    <submittedName>
        <fullName evidence="2">Uncharacterized protein</fullName>
    </submittedName>
</protein>
<sequence>MPPMVSTEPVDILCEHRVGADQQLPVLNGARIEVAHGCGEQRPRPHLQRQRVADTGDAGVKLLPQVRLRADLAHRRVVACQHRGEQAGAALPVVRARLAQLQRQPRHVAIGLQGLLGRRDAEQRLVELGLGDLGPYQRVGGADRLFGGCEAGDRARQFDQLGLGAQLGTDAVLRDLDRGETRDQRFELGDLLGVEHRLQDLLVDLAARRLRPDERGLRIERDLRRALAFGKRIDGIDADNAGVRVDGDAGVAQPLDQAVRDQQQLERRGRQPAGVLLHLAAGGGTARDRIVQRADRDTRGIGVAAQACDRRIEPDACVAQIGHVGGDHRHPLHHLERVDHLLAAERALRISAVGRAGFGGLQRLDGRAVGIGDIARQHRCADLRIGMRAVIVRIADRQRRHRREAAHPLDRGEADRFDRIGEGDRAQLQHPRRRHAPGERGAQQ</sequence>
<keyword evidence="3" id="KW-1185">Reference proteome</keyword>
<evidence type="ECO:0000313" key="3">
    <source>
        <dbReference type="Proteomes" id="UP000218231"/>
    </source>
</evidence>